<dbReference type="EMBL" id="JACMRX010000003">
    <property type="protein sequence ID" value="KAF7993372.1"/>
    <property type="molecule type" value="Genomic_DNA"/>
</dbReference>
<proteinExistence type="predicted"/>
<sequence length="199" mass="21631">MGSCKKNSYNVMDEISKLICEMDCRKPEPECCNISCPPLGCPQGPCPGMCTIQRAPDPCCVSKMPKSFSCKPTSQCCVPSPCFPTKKYCLTPAIPSRQKTFALNCQPPCCPPVPQSCEWDREHIKVCYPTGPSCCPTPCCPAPLTCVQPQKQAWQMCCPTTYPKPCPPPCPPPVPSCPLPRNLSSPPACSTYIVSIPPR</sequence>
<comment type="caution">
    <text evidence="1">The sequence shown here is derived from an EMBL/GenBank/DDBJ whole genome shotgun (WGS) entry which is preliminary data.</text>
</comment>
<dbReference type="Proteomes" id="UP000639338">
    <property type="component" value="Unassembled WGS sequence"/>
</dbReference>
<evidence type="ECO:0000313" key="2">
    <source>
        <dbReference type="Proteomes" id="UP000639338"/>
    </source>
</evidence>
<accession>A0A834XVL4</accession>
<dbReference type="OrthoDB" id="442692at2759"/>
<dbReference type="AlphaFoldDB" id="A0A834XVL4"/>
<protein>
    <submittedName>
        <fullName evidence="1">Uncharacterized protein</fullName>
    </submittedName>
</protein>
<reference evidence="1 2" key="1">
    <citation type="submission" date="2020-08" db="EMBL/GenBank/DDBJ databases">
        <title>Aphidius gifuensis genome sequencing and assembly.</title>
        <authorList>
            <person name="Du Z."/>
        </authorList>
    </citation>
    <scope>NUCLEOTIDE SEQUENCE [LARGE SCALE GENOMIC DNA]</scope>
    <source>
        <strain evidence="1">YNYX2018</strain>
        <tissue evidence="1">Adults</tissue>
    </source>
</reference>
<keyword evidence="2" id="KW-1185">Reference proteome</keyword>
<evidence type="ECO:0000313" key="1">
    <source>
        <dbReference type="EMBL" id="KAF7993372.1"/>
    </source>
</evidence>
<gene>
    <name evidence="1" type="ORF">HCN44_007875</name>
</gene>
<name>A0A834XVL4_APHGI</name>
<organism evidence="1 2">
    <name type="scientific">Aphidius gifuensis</name>
    <name type="common">Parasitoid wasp</name>
    <dbReference type="NCBI Taxonomy" id="684658"/>
    <lineage>
        <taxon>Eukaryota</taxon>
        <taxon>Metazoa</taxon>
        <taxon>Ecdysozoa</taxon>
        <taxon>Arthropoda</taxon>
        <taxon>Hexapoda</taxon>
        <taxon>Insecta</taxon>
        <taxon>Pterygota</taxon>
        <taxon>Neoptera</taxon>
        <taxon>Endopterygota</taxon>
        <taxon>Hymenoptera</taxon>
        <taxon>Apocrita</taxon>
        <taxon>Ichneumonoidea</taxon>
        <taxon>Braconidae</taxon>
        <taxon>Aphidiinae</taxon>
        <taxon>Aphidius</taxon>
    </lineage>
</organism>